<dbReference type="GO" id="GO:0003677">
    <property type="term" value="F:DNA binding"/>
    <property type="evidence" value="ECO:0007669"/>
    <property type="project" value="UniProtKB-UniRule"/>
</dbReference>
<dbReference type="GO" id="GO:0015421">
    <property type="term" value="F:ABC-type oligopeptide transporter activity"/>
    <property type="evidence" value="ECO:0007669"/>
    <property type="project" value="TreeGrafter"/>
</dbReference>
<feature type="domain" description="ABC transmembrane type-1" evidence="13">
    <location>
        <begin position="34"/>
        <end position="319"/>
    </location>
</feature>
<dbReference type="PANTHER" id="PTHR43394">
    <property type="entry name" value="ATP-DEPENDENT PERMEASE MDL1, MITOCHONDRIAL"/>
    <property type="match status" value="1"/>
</dbReference>
<dbReference type="PROSITE" id="PS50929">
    <property type="entry name" value="ABC_TM1F"/>
    <property type="match status" value="1"/>
</dbReference>
<accession>A0AA37VCU7</accession>
<gene>
    <name evidence="15" type="ORF">rosag_46210</name>
</gene>
<dbReference type="InterPro" id="IPR044068">
    <property type="entry name" value="CB"/>
</dbReference>
<evidence type="ECO:0000256" key="9">
    <source>
        <dbReference type="ARBA" id="ARBA00023136"/>
    </source>
</evidence>
<feature type="transmembrane region" description="Helical" evidence="11">
    <location>
        <begin position="62"/>
        <end position="83"/>
    </location>
</feature>
<dbReference type="SUPFAM" id="SSF90123">
    <property type="entry name" value="ABC transporter transmembrane region"/>
    <property type="match status" value="1"/>
</dbReference>
<dbReference type="RefSeq" id="WP_284352531.1">
    <property type="nucleotide sequence ID" value="NZ_BRXS01000007.1"/>
</dbReference>
<organism evidence="15 16">
    <name type="scientific">Roseisolibacter agri</name>
    <dbReference type="NCBI Taxonomy" id="2014610"/>
    <lineage>
        <taxon>Bacteria</taxon>
        <taxon>Pseudomonadati</taxon>
        <taxon>Gemmatimonadota</taxon>
        <taxon>Gemmatimonadia</taxon>
        <taxon>Gemmatimonadales</taxon>
        <taxon>Gemmatimonadaceae</taxon>
        <taxon>Roseisolibacter</taxon>
    </lineage>
</organism>
<evidence type="ECO:0000259" key="14">
    <source>
        <dbReference type="PROSITE" id="PS51900"/>
    </source>
</evidence>
<keyword evidence="10" id="KW-0238">DNA-binding</keyword>
<dbReference type="GO" id="GO:0005886">
    <property type="term" value="C:plasma membrane"/>
    <property type="evidence" value="ECO:0007669"/>
    <property type="project" value="UniProtKB-SubCell"/>
</dbReference>
<dbReference type="InterPro" id="IPR011527">
    <property type="entry name" value="ABC1_TM_dom"/>
</dbReference>
<dbReference type="SUPFAM" id="SSF52540">
    <property type="entry name" value="P-loop containing nucleoside triphosphate hydrolases"/>
    <property type="match status" value="1"/>
</dbReference>
<evidence type="ECO:0000256" key="10">
    <source>
        <dbReference type="PROSITE-ProRule" id="PRU01248"/>
    </source>
</evidence>
<evidence type="ECO:0000256" key="2">
    <source>
        <dbReference type="ARBA" id="ARBA00022448"/>
    </source>
</evidence>
<dbReference type="PROSITE" id="PS51900">
    <property type="entry name" value="CB"/>
    <property type="match status" value="1"/>
</dbReference>
<dbReference type="PANTHER" id="PTHR43394:SF1">
    <property type="entry name" value="ATP-BINDING CASSETTE SUB-FAMILY B MEMBER 10, MITOCHONDRIAL"/>
    <property type="match status" value="1"/>
</dbReference>
<feature type="transmembrane region" description="Helical" evidence="11">
    <location>
        <begin position="29"/>
        <end position="50"/>
    </location>
</feature>
<dbReference type="Gene3D" id="1.20.1560.10">
    <property type="entry name" value="ABC transporter type 1, transmembrane domain"/>
    <property type="match status" value="1"/>
</dbReference>
<dbReference type="GO" id="GO:0015074">
    <property type="term" value="P:DNA integration"/>
    <property type="evidence" value="ECO:0007669"/>
    <property type="project" value="UniProtKB-KW"/>
</dbReference>
<dbReference type="CDD" id="cd03254">
    <property type="entry name" value="ABCC_Glucan_exporter_like"/>
    <property type="match status" value="1"/>
</dbReference>
<keyword evidence="4 11" id="KW-0812">Transmembrane</keyword>
<dbReference type="Pfam" id="PF00005">
    <property type="entry name" value="ABC_tran"/>
    <property type="match status" value="1"/>
</dbReference>
<evidence type="ECO:0000313" key="16">
    <source>
        <dbReference type="Proteomes" id="UP001161325"/>
    </source>
</evidence>
<feature type="domain" description="Core-binding (CB)" evidence="14">
    <location>
        <begin position="217"/>
        <end position="308"/>
    </location>
</feature>
<evidence type="ECO:0000313" key="15">
    <source>
        <dbReference type="EMBL" id="GLC28108.1"/>
    </source>
</evidence>
<dbReference type="InterPro" id="IPR027417">
    <property type="entry name" value="P-loop_NTPase"/>
</dbReference>
<evidence type="ECO:0000256" key="4">
    <source>
        <dbReference type="ARBA" id="ARBA00022692"/>
    </source>
</evidence>
<dbReference type="InterPro" id="IPR039421">
    <property type="entry name" value="Type_1_exporter"/>
</dbReference>
<sequence>MTTSGDDEVLGRVYDARLARRLLRYVRPYRGIVAGAVVLLCIEGGLQLVGPALTRHVIDVALPARAAGVVTTAAALFALTLVLQFAAGYGETVLTGLLGQHVMRDLRTELFARLQRLPVAFYDRNPVGRLVTRVTSDVEALNELFTAGVVAGLGDLFTLVAIGVMMLVVDWRLSLAAFAVMPFVLLASRVFQTRVRGSYREIRTRLARINAFVQERLTGLRVVQLFGRERAERTRFRRLNDDHLDAHLRSIRIYALYFPVIEILTTVALASLVVSASSRVGAPGAGGLSVGTVAAFLQLVRRFFQPLQDLSEKFNILQGAMAASERIFALLDEPLESGSPSTLDARRSTLAPADVEASARVPAEGGRVGAPNAHGVTVEFQDVWFTYGDATAADPQWVLRGVSFRVAPGETLALVGHTGAGKTTVVSLLLRFYEPQRGRILVDGADIRELPLDELRARIGFVQQDIFLFAGDVASNVRLGAALTDAEVQAAAARVGADRVVERLPDGWHHQLGERGASLSVGERQLLAFARAIAADPGLLVLDEATSAVDSEAEARIQAALATLMRGRTTIAIAHRLSTIVAADAILVLHHGQVVERGRHAELLARDGLYARLYRLQVAQAAEASRPAA</sequence>
<dbReference type="PROSITE" id="PS50893">
    <property type="entry name" value="ABC_TRANSPORTER_2"/>
    <property type="match status" value="1"/>
</dbReference>
<dbReference type="GO" id="GO:0016887">
    <property type="term" value="F:ATP hydrolysis activity"/>
    <property type="evidence" value="ECO:0007669"/>
    <property type="project" value="InterPro"/>
</dbReference>
<evidence type="ECO:0000256" key="6">
    <source>
        <dbReference type="ARBA" id="ARBA00022840"/>
    </source>
</evidence>
<dbReference type="PROSITE" id="PS00211">
    <property type="entry name" value="ABC_TRANSPORTER_1"/>
    <property type="match status" value="1"/>
</dbReference>
<comment type="subcellular location">
    <subcellularLocation>
        <location evidence="1">Cell membrane</location>
        <topology evidence="1">Multi-pass membrane protein</topology>
    </subcellularLocation>
</comment>
<keyword evidence="3" id="KW-1003">Cell membrane</keyword>
<evidence type="ECO:0000256" key="3">
    <source>
        <dbReference type="ARBA" id="ARBA00022475"/>
    </source>
</evidence>
<dbReference type="Gene3D" id="3.40.50.300">
    <property type="entry name" value="P-loop containing nucleotide triphosphate hydrolases"/>
    <property type="match status" value="1"/>
</dbReference>
<keyword evidence="5" id="KW-0547">Nucleotide-binding</keyword>
<dbReference type="InterPro" id="IPR003593">
    <property type="entry name" value="AAA+_ATPase"/>
</dbReference>
<dbReference type="SMART" id="SM00382">
    <property type="entry name" value="AAA"/>
    <property type="match status" value="1"/>
</dbReference>
<feature type="transmembrane region" description="Helical" evidence="11">
    <location>
        <begin position="254"/>
        <end position="274"/>
    </location>
</feature>
<keyword evidence="2" id="KW-0813">Transport</keyword>
<comment type="caution">
    <text evidence="15">The sequence shown here is derived from an EMBL/GenBank/DDBJ whole genome shotgun (WGS) entry which is preliminary data.</text>
</comment>
<dbReference type="CDD" id="cd18544">
    <property type="entry name" value="ABC_6TM_TmrA_like"/>
    <property type="match status" value="1"/>
</dbReference>
<dbReference type="Proteomes" id="UP001161325">
    <property type="component" value="Unassembled WGS sequence"/>
</dbReference>
<evidence type="ECO:0000256" key="8">
    <source>
        <dbReference type="ARBA" id="ARBA00022989"/>
    </source>
</evidence>
<keyword evidence="16" id="KW-1185">Reference proteome</keyword>
<keyword evidence="9 11" id="KW-0472">Membrane</keyword>
<name>A0AA37VCU7_9BACT</name>
<keyword evidence="6 15" id="KW-0067">ATP-binding</keyword>
<feature type="transmembrane region" description="Helical" evidence="11">
    <location>
        <begin position="173"/>
        <end position="191"/>
    </location>
</feature>
<keyword evidence="8 11" id="KW-1133">Transmembrane helix</keyword>
<feature type="transmembrane region" description="Helical" evidence="11">
    <location>
        <begin position="144"/>
        <end position="167"/>
    </location>
</feature>
<evidence type="ECO:0000259" key="12">
    <source>
        <dbReference type="PROSITE" id="PS50893"/>
    </source>
</evidence>
<dbReference type="Pfam" id="PF00664">
    <property type="entry name" value="ABC_membrane"/>
    <property type="match status" value="1"/>
</dbReference>
<feature type="domain" description="ABC transporter" evidence="12">
    <location>
        <begin position="378"/>
        <end position="616"/>
    </location>
</feature>
<reference evidence="15" key="1">
    <citation type="submission" date="2022-08" db="EMBL/GenBank/DDBJ databases">
        <title>Draft genome sequencing of Roseisolibacter agri AW1220.</title>
        <authorList>
            <person name="Tobiishi Y."/>
            <person name="Tonouchi A."/>
        </authorList>
    </citation>
    <scope>NUCLEOTIDE SEQUENCE</scope>
    <source>
        <strain evidence="15">AW1220</strain>
    </source>
</reference>
<evidence type="ECO:0000256" key="5">
    <source>
        <dbReference type="ARBA" id="ARBA00022741"/>
    </source>
</evidence>
<dbReference type="FunFam" id="3.40.50.300:FF:000221">
    <property type="entry name" value="Multidrug ABC transporter ATP-binding protein"/>
    <property type="match status" value="1"/>
</dbReference>
<dbReference type="EMBL" id="BRXS01000007">
    <property type="protein sequence ID" value="GLC28108.1"/>
    <property type="molecule type" value="Genomic_DNA"/>
</dbReference>
<evidence type="ECO:0000259" key="13">
    <source>
        <dbReference type="PROSITE" id="PS50929"/>
    </source>
</evidence>
<dbReference type="InterPro" id="IPR003439">
    <property type="entry name" value="ABC_transporter-like_ATP-bd"/>
</dbReference>
<dbReference type="InterPro" id="IPR036640">
    <property type="entry name" value="ABC1_TM_sf"/>
</dbReference>
<keyword evidence="7" id="KW-0229">DNA integration</keyword>
<proteinExistence type="predicted"/>
<evidence type="ECO:0000256" key="1">
    <source>
        <dbReference type="ARBA" id="ARBA00004651"/>
    </source>
</evidence>
<protein>
    <submittedName>
        <fullName evidence="15">ABC transporter ATP-binding protein</fullName>
    </submittedName>
</protein>
<dbReference type="AlphaFoldDB" id="A0AA37VCU7"/>
<dbReference type="GO" id="GO:0005524">
    <property type="term" value="F:ATP binding"/>
    <property type="evidence" value="ECO:0007669"/>
    <property type="project" value="UniProtKB-KW"/>
</dbReference>
<evidence type="ECO:0000256" key="7">
    <source>
        <dbReference type="ARBA" id="ARBA00022908"/>
    </source>
</evidence>
<evidence type="ECO:0000256" key="11">
    <source>
        <dbReference type="SAM" id="Phobius"/>
    </source>
</evidence>
<dbReference type="InterPro" id="IPR017871">
    <property type="entry name" value="ABC_transporter-like_CS"/>
</dbReference>